<dbReference type="Proteomes" id="UP001439008">
    <property type="component" value="Unassembled WGS sequence"/>
</dbReference>
<gene>
    <name evidence="1" type="ORF">MHBO_004042</name>
</gene>
<proteinExistence type="predicted"/>
<organism evidence="1 2">
    <name type="scientific">Bonamia ostreae</name>
    <dbReference type="NCBI Taxonomy" id="126728"/>
    <lineage>
        <taxon>Eukaryota</taxon>
        <taxon>Sar</taxon>
        <taxon>Rhizaria</taxon>
        <taxon>Endomyxa</taxon>
        <taxon>Ascetosporea</taxon>
        <taxon>Haplosporida</taxon>
        <taxon>Bonamia</taxon>
    </lineage>
</organism>
<evidence type="ECO:0000313" key="1">
    <source>
        <dbReference type="EMBL" id="MES1922528.1"/>
    </source>
</evidence>
<protein>
    <recommendedName>
        <fullName evidence="3">RNase NYN domain-containing protein</fullName>
    </recommendedName>
</protein>
<keyword evidence="2" id="KW-1185">Reference proteome</keyword>
<accession>A0ABV2AS84</accession>
<comment type="caution">
    <text evidence="1">The sequence shown here is derived from an EMBL/GenBank/DDBJ whole genome shotgun (WGS) entry which is preliminary data.</text>
</comment>
<dbReference type="EMBL" id="JBDODL010003024">
    <property type="protein sequence ID" value="MES1922528.1"/>
    <property type="molecule type" value="Genomic_DNA"/>
</dbReference>
<evidence type="ECO:0008006" key="3">
    <source>
        <dbReference type="Google" id="ProtNLM"/>
    </source>
</evidence>
<reference evidence="1 2" key="1">
    <citation type="journal article" date="2024" name="BMC Biol.">
        <title>Comparative genomics of Ascetosporea gives new insight into the evolutionary basis for animal parasitism in Rhizaria.</title>
        <authorList>
            <person name="Hiltunen Thoren M."/>
            <person name="Onut-Brannstrom I."/>
            <person name="Alfjorden A."/>
            <person name="Peckova H."/>
            <person name="Swords F."/>
            <person name="Hooper C."/>
            <person name="Holzer A.S."/>
            <person name="Bass D."/>
            <person name="Burki F."/>
        </authorList>
    </citation>
    <scope>NUCLEOTIDE SEQUENCE [LARGE SCALE GENOMIC DNA]</scope>
    <source>
        <strain evidence="1">20-A016</strain>
    </source>
</reference>
<name>A0ABV2AS84_9EUKA</name>
<dbReference type="Gene3D" id="3.40.50.11980">
    <property type="match status" value="1"/>
</dbReference>
<sequence length="261" mass="31355">MSLAPFKNFLSFGVSTQIYRILKKKNIQQHLQIKKEKSIFYKEKPFLLNQSNRRSILKSIRQIFGIDQFLEEIRLFSRQKGPFDCVVDGYNAIFSDQLLPKNNLSPENTEKHITTKLKNCLNYFHDKNFKPLILFYKSTFILSYLEAIKYSEDFHDNLLVVEMKNEDLYICSAAILLNVPLITNDKFKKEKNFVFSDHFREWCRFNCYRFSVEDFNLFKLKQFEKTVLKRRLLKGEDSDDLNEFWLSSWNGYSYLFRLKEN</sequence>
<evidence type="ECO:0000313" key="2">
    <source>
        <dbReference type="Proteomes" id="UP001439008"/>
    </source>
</evidence>